<keyword evidence="1" id="KW-0175">Coiled coil</keyword>
<accession>A0ABR7Z9Q1</accession>
<evidence type="ECO:0000256" key="1">
    <source>
        <dbReference type="SAM" id="Coils"/>
    </source>
</evidence>
<feature type="coiled-coil region" evidence="1">
    <location>
        <begin position="144"/>
        <end position="185"/>
    </location>
</feature>
<evidence type="ECO:0000313" key="2">
    <source>
        <dbReference type="EMBL" id="MBD1602107.1"/>
    </source>
</evidence>
<organism evidence="2 3">
    <name type="scientific">Pseudomonas typographi</name>
    <dbReference type="NCBI Taxonomy" id="2715964"/>
    <lineage>
        <taxon>Bacteria</taxon>
        <taxon>Pseudomonadati</taxon>
        <taxon>Pseudomonadota</taxon>
        <taxon>Gammaproteobacteria</taxon>
        <taxon>Pseudomonadales</taxon>
        <taxon>Pseudomonadaceae</taxon>
        <taxon>Pseudomonas</taxon>
    </lineage>
</organism>
<sequence>MTIDYAELKRLAEAAQGRNWRAGNFYGKAFIPAYQVIAETDEGACVILEGNKNFLPEAKANIAFVAAANPAAILALIAENEQLKAAFAMPERLSPKPADDYGTLRRQFGSLLTYANAKDKLCTYYQTAAEALRRIDRTQSAEEIDAERDINEQLTNDLLMAEQERDQLKAEVEELRKALTDIFNHIECNTECLVRDLVNWGTSRINPNDFYGECDAIKKIAESALSKDAGHG</sequence>
<dbReference type="EMBL" id="JAAOCA010000051">
    <property type="protein sequence ID" value="MBD1602107.1"/>
    <property type="molecule type" value="Genomic_DNA"/>
</dbReference>
<keyword evidence="3" id="KW-1185">Reference proteome</keyword>
<gene>
    <name evidence="2" type="ORF">HAQ05_25845</name>
</gene>
<dbReference type="Proteomes" id="UP000805841">
    <property type="component" value="Unassembled WGS sequence"/>
</dbReference>
<comment type="caution">
    <text evidence="2">The sequence shown here is derived from an EMBL/GenBank/DDBJ whole genome shotgun (WGS) entry which is preliminary data.</text>
</comment>
<evidence type="ECO:0008006" key="4">
    <source>
        <dbReference type="Google" id="ProtNLM"/>
    </source>
</evidence>
<dbReference type="RefSeq" id="WP_190426572.1">
    <property type="nucleotide sequence ID" value="NZ_JAAOCA010000051.1"/>
</dbReference>
<reference evidence="2 3" key="1">
    <citation type="journal article" date="2020" name="Insects">
        <title>Bacteria Belonging to Pseudomonas typographi sp. nov. from the Bark Beetle Ips typographus Have Genomic Potential to Aid in the Host Ecology.</title>
        <authorList>
            <person name="Peral-Aranega E."/>
            <person name="Saati-Santamaria Z."/>
            <person name="Kolarik M."/>
            <person name="Rivas R."/>
            <person name="Garcia-Fraile P."/>
        </authorList>
    </citation>
    <scope>NUCLEOTIDE SEQUENCE [LARGE SCALE GENOMIC DNA]</scope>
    <source>
        <strain evidence="2 3">CA3A</strain>
    </source>
</reference>
<name>A0ABR7Z9Q1_9PSED</name>
<protein>
    <recommendedName>
        <fullName evidence="4">Ead/Ea22-like family protein</fullName>
    </recommendedName>
</protein>
<proteinExistence type="predicted"/>
<evidence type="ECO:0000313" key="3">
    <source>
        <dbReference type="Proteomes" id="UP000805841"/>
    </source>
</evidence>